<reference evidence="9 10" key="1">
    <citation type="journal article" date="2012" name="J. Bacteriol.">
        <title>Complete genome sequences of Methylophaga sp. strain JAM1 and Methylophaga sp. strain JAM7.</title>
        <authorList>
            <person name="Villeneuve C."/>
            <person name="Martineau C."/>
            <person name="Mauffrey F."/>
            <person name="Villemur R."/>
        </authorList>
    </citation>
    <scope>NUCLEOTIDE SEQUENCE [LARGE SCALE GENOMIC DNA]</scope>
    <source>
        <strain evidence="9 10">JAM7</strain>
    </source>
</reference>
<evidence type="ECO:0000259" key="8">
    <source>
        <dbReference type="Pfam" id="PF16198"/>
    </source>
</evidence>
<dbReference type="InterPro" id="IPR015240">
    <property type="entry name" value="tRNA_sdUridine_synth_fam1_C"/>
</dbReference>
<dbReference type="STRING" id="754477.Q7C_574"/>
<evidence type="ECO:0000313" key="9">
    <source>
        <dbReference type="EMBL" id="AFJ01747.1"/>
    </source>
</evidence>
<dbReference type="Gene3D" id="2.30.130.10">
    <property type="entry name" value="PUA domain"/>
    <property type="match status" value="1"/>
</dbReference>
<feature type="domain" description="tRNA pseudouridylate synthase B C-terminal" evidence="8">
    <location>
        <begin position="181"/>
        <end position="235"/>
    </location>
</feature>
<dbReference type="PANTHER" id="PTHR13767:SF2">
    <property type="entry name" value="PSEUDOURIDYLATE SYNTHASE TRUB1"/>
    <property type="match status" value="1"/>
</dbReference>
<feature type="active site" description="Nucleophile" evidence="5">
    <location>
        <position position="47"/>
    </location>
</feature>
<evidence type="ECO:0000259" key="7">
    <source>
        <dbReference type="Pfam" id="PF09157"/>
    </source>
</evidence>
<dbReference type="Proteomes" id="UP000009145">
    <property type="component" value="Chromosome"/>
</dbReference>
<evidence type="ECO:0000256" key="4">
    <source>
        <dbReference type="ARBA" id="ARBA00023235"/>
    </source>
</evidence>
<gene>
    <name evidence="5" type="primary">truB</name>
    <name evidence="9" type="ordered locus">Q7C_574</name>
</gene>
<dbReference type="InterPro" id="IPR020103">
    <property type="entry name" value="PsdUridine_synth_cat_dom_sf"/>
</dbReference>
<evidence type="ECO:0000259" key="6">
    <source>
        <dbReference type="Pfam" id="PF01509"/>
    </source>
</evidence>
<comment type="catalytic activity">
    <reaction evidence="1 5">
        <text>uridine(55) in tRNA = pseudouridine(55) in tRNA</text>
        <dbReference type="Rhea" id="RHEA:42532"/>
        <dbReference type="Rhea" id="RHEA-COMP:10101"/>
        <dbReference type="Rhea" id="RHEA-COMP:10102"/>
        <dbReference type="ChEBI" id="CHEBI:65314"/>
        <dbReference type="ChEBI" id="CHEBI:65315"/>
        <dbReference type="EC" id="5.4.99.25"/>
    </reaction>
</comment>
<sequence>MARRKKGQAITGLVIVDKPSGVTSNHVLQSVKRLFNAQKAGHTGTLDPLASGVLPICLGEATKLSTYLLDADKQYEVTCKLGLATDTGDSQGQIIDRRPVPNFDLARLTQIVTQFIGIQQQIPPMFSALKHQGQPLYKLAREGITIKRESRQITIYNLQIGEFDATQFSLRVDCSKGTYIRTLVQDIAAELGSCGHVTYLRRTKAAGFTLADSVALPELAASEKEVVRNQYLKPALSALPEWPVLKLTEQQTNQLYFGQPVQLAQETSSESLRLLDAAQNFIGLGRCDETGLLTVKRLFVRDIDAGALADQTESR</sequence>
<dbReference type="Gene3D" id="3.30.2350.10">
    <property type="entry name" value="Pseudouridine synthase"/>
    <property type="match status" value="1"/>
</dbReference>
<protein>
    <recommendedName>
        <fullName evidence="5">tRNA pseudouridine synthase B</fullName>
        <ecNumber evidence="5">5.4.99.25</ecNumber>
    </recommendedName>
    <alternativeName>
        <fullName evidence="5">tRNA pseudouridine(55) synthase</fullName>
        <shortName evidence="5">Psi55 synthase</shortName>
    </alternativeName>
    <alternativeName>
        <fullName evidence="5">tRNA pseudouridylate synthase</fullName>
    </alternativeName>
    <alternativeName>
        <fullName evidence="5">tRNA-uridine isomerase</fullName>
    </alternativeName>
</protein>
<dbReference type="GO" id="GO:0016829">
    <property type="term" value="F:lyase activity"/>
    <property type="evidence" value="ECO:0007669"/>
    <property type="project" value="UniProtKB-KW"/>
</dbReference>
<dbReference type="KEGG" id="mec:Q7C_574"/>
<dbReference type="InterPro" id="IPR014780">
    <property type="entry name" value="tRNA_psdUridine_synth_TruB"/>
</dbReference>
<evidence type="ECO:0000256" key="5">
    <source>
        <dbReference type="HAMAP-Rule" id="MF_01080"/>
    </source>
</evidence>
<dbReference type="SUPFAM" id="SSF55120">
    <property type="entry name" value="Pseudouridine synthase"/>
    <property type="match status" value="1"/>
</dbReference>
<dbReference type="InterPro" id="IPR002501">
    <property type="entry name" value="PsdUridine_synth_N"/>
</dbReference>
<dbReference type="EC" id="5.4.99.25" evidence="5"/>
<dbReference type="GO" id="GO:0031119">
    <property type="term" value="P:tRNA pseudouridine synthesis"/>
    <property type="evidence" value="ECO:0007669"/>
    <property type="project" value="UniProtKB-UniRule"/>
</dbReference>
<evidence type="ECO:0000256" key="2">
    <source>
        <dbReference type="ARBA" id="ARBA00005642"/>
    </source>
</evidence>
<dbReference type="SUPFAM" id="SSF88697">
    <property type="entry name" value="PUA domain-like"/>
    <property type="match status" value="1"/>
</dbReference>
<dbReference type="NCBIfam" id="TIGR00431">
    <property type="entry name" value="TruB"/>
    <property type="match status" value="1"/>
</dbReference>
<dbReference type="EMBL" id="CP003380">
    <property type="protein sequence ID" value="AFJ01747.1"/>
    <property type="molecule type" value="Genomic_DNA"/>
</dbReference>
<dbReference type="InterPro" id="IPR036974">
    <property type="entry name" value="PUA_sf"/>
</dbReference>
<proteinExistence type="inferred from homology"/>
<name>I1YFQ4_METFJ</name>
<feature type="domain" description="tRNA pseudouridine synthase II TruB subfamily 1 C-terminal" evidence="7">
    <location>
        <begin position="243"/>
        <end position="299"/>
    </location>
</feature>
<dbReference type="GO" id="GO:1990481">
    <property type="term" value="P:mRNA pseudouridine synthesis"/>
    <property type="evidence" value="ECO:0007669"/>
    <property type="project" value="TreeGrafter"/>
</dbReference>
<dbReference type="Pfam" id="PF01509">
    <property type="entry name" value="TruB_N"/>
    <property type="match status" value="1"/>
</dbReference>
<dbReference type="OrthoDB" id="9802309at2"/>
<accession>I1YFQ4</accession>
<organism evidence="9 10">
    <name type="scientific">Methylophaga frappieri (strain ATCC BAA-2434 / DSM 25690 / JAM7)</name>
    <dbReference type="NCBI Taxonomy" id="754477"/>
    <lineage>
        <taxon>Bacteria</taxon>
        <taxon>Pseudomonadati</taxon>
        <taxon>Pseudomonadota</taxon>
        <taxon>Gammaproteobacteria</taxon>
        <taxon>Thiotrichales</taxon>
        <taxon>Piscirickettsiaceae</taxon>
        <taxon>Methylophaga</taxon>
    </lineage>
</organism>
<dbReference type="eggNOG" id="COG0130">
    <property type="taxonomic scope" value="Bacteria"/>
</dbReference>
<keyword evidence="9" id="KW-0456">Lyase</keyword>
<dbReference type="AlphaFoldDB" id="I1YFQ4"/>
<dbReference type="HOGENOM" id="CLU_032087_0_3_6"/>
<dbReference type="InterPro" id="IPR015947">
    <property type="entry name" value="PUA-like_sf"/>
</dbReference>
<comment type="function">
    <text evidence="5">Responsible for synthesis of pseudouridine from uracil-55 in the psi GC loop of transfer RNAs.</text>
</comment>
<dbReference type="Pfam" id="PF09157">
    <property type="entry name" value="TruB-C_2"/>
    <property type="match status" value="1"/>
</dbReference>
<comment type="similarity">
    <text evidence="2 5">Belongs to the pseudouridine synthase TruB family. Type 1 subfamily.</text>
</comment>
<evidence type="ECO:0000313" key="10">
    <source>
        <dbReference type="Proteomes" id="UP000009145"/>
    </source>
</evidence>
<evidence type="ECO:0000256" key="3">
    <source>
        <dbReference type="ARBA" id="ARBA00022694"/>
    </source>
</evidence>
<dbReference type="InterPro" id="IPR032819">
    <property type="entry name" value="TruB_C"/>
</dbReference>
<dbReference type="GO" id="GO:0003723">
    <property type="term" value="F:RNA binding"/>
    <property type="evidence" value="ECO:0007669"/>
    <property type="project" value="InterPro"/>
</dbReference>
<dbReference type="PATRIC" id="fig|754477.3.peg.568"/>
<keyword evidence="3 5" id="KW-0819">tRNA processing</keyword>
<dbReference type="HAMAP" id="MF_01080">
    <property type="entry name" value="TruB_bact"/>
    <property type="match status" value="1"/>
</dbReference>
<dbReference type="CDD" id="cd02573">
    <property type="entry name" value="PseudoU_synth_EcTruB"/>
    <property type="match status" value="1"/>
</dbReference>
<keyword evidence="10" id="KW-1185">Reference proteome</keyword>
<feature type="domain" description="Pseudouridine synthase II N-terminal" evidence="6">
    <location>
        <begin position="32"/>
        <end position="180"/>
    </location>
</feature>
<dbReference type="PANTHER" id="PTHR13767">
    <property type="entry name" value="TRNA-PSEUDOURIDINE SYNTHASE"/>
    <property type="match status" value="1"/>
</dbReference>
<dbReference type="Pfam" id="PF16198">
    <property type="entry name" value="TruB_C_2"/>
    <property type="match status" value="1"/>
</dbReference>
<dbReference type="RefSeq" id="WP_014703169.1">
    <property type="nucleotide sequence ID" value="NC_017856.1"/>
</dbReference>
<keyword evidence="4 5" id="KW-0413">Isomerase</keyword>
<evidence type="ECO:0000256" key="1">
    <source>
        <dbReference type="ARBA" id="ARBA00000385"/>
    </source>
</evidence>
<dbReference type="CDD" id="cd21152">
    <property type="entry name" value="PUA_TruB_bacterial"/>
    <property type="match status" value="1"/>
</dbReference>
<dbReference type="GO" id="GO:0160148">
    <property type="term" value="F:tRNA pseudouridine(55) synthase activity"/>
    <property type="evidence" value="ECO:0007669"/>
    <property type="project" value="UniProtKB-EC"/>
</dbReference>